<dbReference type="EMBL" id="KN881628">
    <property type="protein sequence ID" value="KIY53068.1"/>
    <property type="molecule type" value="Genomic_DNA"/>
</dbReference>
<name>A0A0D7AQJ2_9AGAR</name>
<reference evidence="2 3" key="1">
    <citation type="journal article" date="2015" name="Fungal Genet. Biol.">
        <title>Evolution of novel wood decay mechanisms in Agaricales revealed by the genome sequences of Fistulina hepatica and Cylindrobasidium torrendii.</title>
        <authorList>
            <person name="Floudas D."/>
            <person name="Held B.W."/>
            <person name="Riley R."/>
            <person name="Nagy L.G."/>
            <person name="Koehler G."/>
            <person name="Ransdell A.S."/>
            <person name="Younus H."/>
            <person name="Chow J."/>
            <person name="Chiniquy J."/>
            <person name="Lipzen A."/>
            <person name="Tritt A."/>
            <person name="Sun H."/>
            <person name="Haridas S."/>
            <person name="LaButti K."/>
            <person name="Ohm R.A."/>
            <person name="Kues U."/>
            <person name="Blanchette R.A."/>
            <person name="Grigoriev I.V."/>
            <person name="Minto R.E."/>
            <person name="Hibbett D.S."/>
        </authorList>
    </citation>
    <scope>NUCLEOTIDE SEQUENCE [LARGE SCALE GENOMIC DNA]</scope>
    <source>
        <strain evidence="2 3">ATCC 64428</strain>
    </source>
</reference>
<evidence type="ECO:0000313" key="2">
    <source>
        <dbReference type="EMBL" id="KIY53068.1"/>
    </source>
</evidence>
<feature type="non-terminal residue" evidence="2">
    <location>
        <position position="1"/>
    </location>
</feature>
<accession>A0A0D7AQJ2</accession>
<evidence type="ECO:0000313" key="3">
    <source>
        <dbReference type="Proteomes" id="UP000054144"/>
    </source>
</evidence>
<gene>
    <name evidence="2" type="ORF">FISHEDRAFT_12354</name>
</gene>
<organism evidence="2 3">
    <name type="scientific">Fistulina hepatica ATCC 64428</name>
    <dbReference type="NCBI Taxonomy" id="1128425"/>
    <lineage>
        <taxon>Eukaryota</taxon>
        <taxon>Fungi</taxon>
        <taxon>Dikarya</taxon>
        <taxon>Basidiomycota</taxon>
        <taxon>Agaricomycotina</taxon>
        <taxon>Agaricomycetes</taxon>
        <taxon>Agaricomycetidae</taxon>
        <taxon>Agaricales</taxon>
        <taxon>Fistulinaceae</taxon>
        <taxon>Fistulina</taxon>
    </lineage>
</organism>
<feature type="region of interest" description="Disordered" evidence="1">
    <location>
        <begin position="181"/>
        <end position="200"/>
    </location>
</feature>
<sequence length="200" mass="22497">LIRQSNLKGFQIPGTSERLIVQLFADDTTVYLSSEDDFTSLTVMLDKWCIASRAKFNEEKTVVIPLGDPDARSALLANRKFSAVRHSIPVAIKILRDEETTRVLGAQVGNSKNAVQPWTPVLEKVDAALQRWSLKHPTLEGKRLLVQWFPGGMTLFLAMAQGMPEDVEDKLEKRIRDFVQDDDNSPRVGMDTMMLPKEEG</sequence>
<evidence type="ECO:0008006" key="4">
    <source>
        <dbReference type="Google" id="ProtNLM"/>
    </source>
</evidence>
<keyword evidence="3" id="KW-1185">Reference proteome</keyword>
<evidence type="ECO:0000256" key="1">
    <source>
        <dbReference type="SAM" id="MobiDB-lite"/>
    </source>
</evidence>
<dbReference type="Proteomes" id="UP000054144">
    <property type="component" value="Unassembled WGS sequence"/>
</dbReference>
<dbReference type="AlphaFoldDB" id="A0A0D7AQJ2"/>
<protein>
    <recommendedName>
        <fullName evidence="4">Reverse transcriptase domain-containing protein</fullName>
    </recommendedName>
</protein>
<proteinExistence type="predicted"/>
<dbReference type="OrthoDB" id="3047174at2759"/>
<feature type="non-terminal residue" evidence="2">
    <location>
        <position position="200"/>
    </location>
</feature>